<reference evidence="1 2" key="1">
    <citation type="submission" date="2020-09" db="EMBL/GenBank/DDBJ databases">
        <title>Flavimobilis rhizosphaerae sp. nov., isolated from rhizosphere soil of Spartina alterniflora.</title>
        <authorList>
            <person name="Hanqin C."/>
        </authorList>
    </citation>
    <scope>NUCLEOTIDE SEQUENCE [LARGE SCALE GENOMIC DNA]</scope>
    <source>
        <strain evidence="1 2">GY 10621</strain>
    </source>
</reference>
<name>A0ABR9DP82_9MICO</name>
<comment type="caution">
    <text evidence="1">The sequence shown here is derived from an EMBL/GenBank/DDBJ whole genome shotgun (WGS) entry which is preliminary data.</text>
</comment>
<dbReference type="EMBL" id="JACZDF010000002">
    <property type="protein sequence ID" value="MBD9698932.1"/>
    <property type="molecule type" value="Genomic_DNA"/>
</dbReference>
<dbReference type="Pfam" id="PF18986">
    <property type="entry name" value="DUF5719"/>
    <property type="match status" value="1"/>
</dbReference>
<gene>
    <name evidence="1" type="ORF">IGS67_05410</name>
</gene>
<evidence type="ECO:0000313" key="2">
    <source>
        <dbReference type="Proteomes" id="UP000642107"/>
    </source>
</evidence>
<organism evidence="1 2">
    <name type="scientific">Flavimobilis rhizosphaerae</name>
    <dbReference type="NCBI Taxonomy" id="2775421"/>
    <lineage>
        <taxon>Bacteria</taxon>
        <taxon>Bacillati</taxon>
        <taxon>Actinomycetota</taxon>
        <taxon>Actinomycetes</taxon>
        <taxon>Micrococcales</taxon>
        <taxon>Jonesiaceae</taxon>
        <taxon>Flavimobilis</taxon>
    </lineage>
</organism>
<dbReference type="Proteomes" id="UP000642107">
    <property type="component" value="Unassembled WGS sequence"/>
</dbReference>
<accession>A0ABR9DP82</accession>
<dbReference type="RefSeq" id="WP_192278593.1">
    <property type="nucleotide sequence ID" value="NZ_JACZDF010000002.1"/>
</dbReference>
<protein>
    <recommendedName>
        <fullName evidence="3">Secreted protein</fullName>
    </recommendedName>
</protein>
<evidence type="ECO:0000313" key="1">
    <source>
        <dbReference type="EMBL" id="MBD9698932.1"/>
    </source>
</evidence>
<dbReference type="InterPro" id="IPR043777">
    <property type="entry name" value="DUF5719"/>
</dbReference>
<sequence length="557" mass="54445">MSTDESTQQPAEEAPVHAPRRRYGAAALRGLTGLLVVGLAGGTAWAVDLLPVEEAGGGAAQELSVVPSSVDVVCPGPAQLADPDASTDPAFDPTPVGTVTAFGGVVLTPATVGPAPVRLLDGATPDGVTVTPQGGHGVARGRVTGPVTLAASPAPDGTAALGGAVVSTTTAGDLRGLAGASCAMPSAGQWLLGGTTTRGASTRLVVQNPSRTAAVVDVELWGPGGRVEAAGPTTMTVPAGGQSARLLESVAPEQRLLAVKVVARGALVTSYLQVGALDGLRPTGVDLASATSPATRQVVSGVTTTGPGAGPRLDVLVPGPEAGSEEAVSTEPVPVTVTVLGAHGRVFVPGAEQLEAVPGQLVSLDLDALEGGRYTVVVDAAVPVVASVTVVRPGTDGDDRAIVAGNVAPVPGTSLVASPAGVRRTLVLAAVPEDLSAVPGAALGTGVPVDDDGAPLAVATRRVEVDLVGVDGRVVATRPVDVPVGGTTVLGVDAAAPGVDVAAVVVRTVGDGPGVAWSLEASADALDGTADGLLTVLAPAVGDVVSRSVVVRPSQGF</sequence>
<evidence type="ECO:0008006" key="3">
    <source>
        <dbReference type="Google" id="ProtNLM"/>
    </source>
</evidence>
<proteinExistence type="predicted"/>
<keyword evidence="2" id="KW-1185">Reference proteome</keyword>